<dbReference type="AlphaFoldDB" id="A0AAZ1X8T6"/>
<dbReference type="InterPro" id="IPR050056">
    <property type="entry name" value="Hemoglobin_oxygen_transport"/>
</dbReference>
<dbReference type="InterPro" id="IPR009050">
    <property type="entry name" value="Globin-like_sf"/>
</dbReference>
<dbReference type="GO" id="GO:0020037">
    <property type="term" value="F:heme binding"/>
    <property type="evidence" value="ECO:0007669"/>
    <property type="project" value="InterPro"/>
</dbReference>
<dbReference type="SUPFAM" id="SSF46458">
    <property type="entry name" value="Globin-like"/>
    <property type="match status" value="1"/>
</dbReference>
<sequence length="135" mass="14673">MSLTEKDKAAVKSVDAIGAEALGRMLLVYPQTKTYFSHWPDLTPGSAPVVSHGKQIMGGVTEAVSKIDNLRGGLLELSELHAFKLRVDPSNFKILAQTIMVVVAAMFPNDFTPEAHVAFDKFLAAVALGLSERYR</sequence>
<dbReference type="GO" id="GO:0031838">
    <property type="term" value="C:haptoglobin-hemoglobin complex"/>
    <property type="evidence" value="ECO:0007669"/>
    <property type="project" value="TreeGrafter"/>
</dbReference>
<evidence type="ECO:0000256" key="3">
    <source>
        <dbReference type="ARBA" id="ARBA00022617"/>
    </source>
</evidence>
<dbReference type="GO" id="GO:0005344">
    <property type="term" value="F:oxygen carrier activity"/>
    <property type="evidence" value="ECO:0007669"/>
    <property type="project" value="UniProtKB-KW"/>
</dbReference>
<evidence type="ECO:0000256" key="5">
    <source>
        <dbReference type="ARBA" id="ARBA00022723"/>
    </source>
</evidence>
<dbReference type="PANTHER" id="PTHR11442">
    <property type="entry name" value="HEMOGLOBIN FAMILY MEMBER"/>
    <property type="match status" value="1"/>
</dbReference>
<dbReference type="Ensembl" id="ENSOABT00000081223.1">
    <property type="protein sequence ID" value="ENSOABP00000064127.1"/>
    <property type="gene ID" value="ENSOABG00000026787.1"/>
</dbReference>
<dbReference type="GO" id="GO:0019825">
    <property type="term" value="F:oxygen binding"/>
    <property type="evidence" value="ECO:0007669"/>
    <property type="project" value="InterPro"/>
</dbReference>
<keyword evidence="6" id="KW-0408">Iron</keyword>
<reference evidence="9" key="2">
    <citation type="submission" date="2025-08" db="UniProtKB">
        <authorList>
            <consortium name="Ensembl"/>
        </authorList>
    </citation>
    <scope>IDENTIFICATION</scope>
</reference>
<dbReference type="InterPro" id="IPR002338">
    <property type="entry name" value="Hemoglobin_a-typ"/>
</dbReference>
<feature type="domain" description="Globin" evidence="8">
    <location>
        <begin position="2"/>
        <end position="135"/>
    </location>
</feature>
<evidence type="ECO:0000256" key="4">
    <source>
        <dbReference type="ARBA" id="ARBA00022621"/>
    </source>
</evidence>
<evidence type="ECO:0000256" key="1">
    <source>
        <dbReference type="ARBA" id="ARBA00008705"/>
    </source>
</evidence>
<dbReference type="PANTHER" id="PTHR11442:SF41">
    <property type="entry name" value="HEMOGLOBIN SUBUNIT ZETA"/>
    <property type="match status" value="1"/>
</dbReference>
<dbReference type="GO" id="GO:0046872">
    <property type="term" value="F:metal ion binding"/>
    <property type="evidence" value="ECO:0007669"/>
    <property type="project" value="UniProtKB-KW"/>
</dbReference>
<reference evidence="10" key="1">
    <citation type="submission" date="2020-03" db="EMBL/GenBank/DDBJ databases">
        <title>Evolution of repeat sequences and sex chromosomes of tilapia species revealed by chromosome-level genomes.</title>
        <authorList>
            <person name="Xu L."/>
            <person name="Tao W."/>
            <person name="Wang D."/>
            <person name="Zhou Q."/>
        </authorList>
    </citation>
    <scope>NUCLEOTIDE SEQUENCE [LARGE SCALE GENOMIC DNA]</scope>
    <source>
        <strain evidence="10">Israel</strain>
    </source>
</reference>
<evidence type="ECO:0000259" key="8">
    <source>
        <dbReference type="PROSITE" id="PS01033"/>
    </source>
</evidence>
<evidence type="ECO:0000313" key="10">
    <source>
        <dbReference type="Proteomes" id="UP000472276"/>
    </source>
</evidence>
<keyword evidence="4 7" id="KW-0561">Oxygen transport</keyword>
<reference evidence="9" key="3">
    <citation type="submission" date="2025-09" db="UniProtKB">
        <authorList>
            <consortium name="Ensembl"/>
        </authorList>
    </citation>
    <scope>IDENTIFICATION</scope>
</reference>
<dbReference type="FunFam" id="1.10.490.10:FF:000002">
    <property type="entry name" value="Hemoglobin subunit alpha"/>
    <property type="match status" value="1"/>
</dbReference>
<evidence type="ECO:0000256" key="2">
    <source>
        <dbReference type="ARBA" id="ARBA00022448"/>
    </source>
</evidence>
<dbReference type="GO" id="GO:0004601">
    <property type="term" value="F:peroxidase activity"/>
    <property type="evidence" value="ECO:0007669"/>
    <property type="project" value="TreeGrafter"/>
</dbReference>
<dbReference type="PROSITE" id="PS01033">
    <property type="entry name" value="GLOBIN"/>
    <property type="match status" value="1"/>
</dbReference>
<dbReference type="Gene3D" id="1.10.490.10">
    <property type="entry name" value="Globins"/>
    <property type="match status" value="1"/>
</dbReference>
<keyword evidence="10" id="KW-1185">Reference proteome</keyword>
<dbReference type="Pfam" id="PF00042">
    <property type="entry name" value="Globin"/>
    <property type="match status" value="1"/>
</dbReference>
<evidence type="ECO:0000313" key="9">
    <source>
        <dbReference type="Ensembl" id="ENSOABP00000064127.1"/>
    </source>
</evidence>
<dbReference type="GO" id="GO:0042744">
    <property type="term" value="P:hydrogen peroxide catabolic process"/>
    <property type="evidence" value="ECO:0007669"/>
    <property type="project" value="TreeGrafter"/>
</dbReference>
<evidence type="ECO:0000256" key="7">
    <source>
        <dbReference type="RuleBase" id="RU000356"/>
    </source>
</evidence>
<dbReference type="GO" id="GO:0072562">
    <property type="term" value="C:blood microparticle"/>
    <property type="evidence" value="ECO:0007669"/>
    <property type="project" value="TreeGrafter"/>
</dbReference>
<dbReference type="CDD" id="cd08927">
    <property type="entry name" value="Hb-alpha-like"/>
    <property type="match status" value="1"/>
</dbReference>
<proteinExistence type="inferred from homology"/>
<evidence type="ECO:0000256" key="6">
    <source>
        <dbReference type="ARBA" id="ARBA00023004"/>
    </source>
</evidence>
<dbReference type="GO" id="GO:0043177">
    <property type="term" value="F:organic acid binding"/>
    <property type="evidence" value="ECO:0007669"/>
    <property type="project" value="TreeGrafter"/>
</dbReference>
<dbReference type="GO" id="GO:0005833">
    <property type="term" value="C:hemoglobin complex"/>
    <property type="evidence" value="ECO:0007669"/>
    <property type="project" value="InterPro"/>
</dbReference>
<dbReference type="InterPro" id="IPR012292">
    <property type="entry name" value="Globin/Proto"/>
</dbReference>
<organism evidence="9 10">
    <name type="scientific">Oreochromis aureus</name>
    <name type="common">Israeli tilapia</name>
    <name type="synonym">Chromis aureus</name>
    <dbReference type="NCBI Taxonomy" id="47969"/>
    <lineage>
        <taxon>Eukaryota</taxon>
        <taxon>Metazoa</taxon>
        <taxon>Chordata</taxon>
        <taxon>Craniata</taxon>
        <taxon>Vertebrata</taxon>
        <taxon>Euteleostomi</taxon>
        <taxon>Actinopterygii</taxon>
        <taxon>Neopterygii</taxon>
        <taxon>Teleostei</taxon>
        <taxon>Neoteleostei</taxon>
        <taxon>Acanthomorphata</taxon>
        <taxon>Ovalentaria</taxon>
        <taxon>Cichlomorphae</taxon>
        <taxon>Cichliformes</taxon>
        <taxon>Cichlidae</taxon>
        <taxon>African cichlids</taxon>
        <taxon>Pseudocrenilabrinae</taxon>
        <taxon>Oreochromini</taxon>
        <taxon>Oreochromis</taxon>
    </lineage>
</organism>
<protein>
    <recommendedName>
        <fullName evidence="8">Globin domain-containing protein</fullName>
    </recommendedName>
</protein>
<dbReference type="InterPro" id="IPR000971">
    <property type="entry name" value="Globin"/>
</dbReference>
<dbReference type="PRINTS" id="PR00612">
    <property type="entry name" value="ALPHAHAEM"/>
</dbReference>
<comment type="similarity">
    <text evidence="1 7">Belongs to the globin family.</text>
</comment>
<accession>A0AAZ1X8T6</accession>
<gene>
    <name evidence="9" type="primary">hbae5</name>
</gene>
<keyword evidence="3 7" id="KW-0349">Heme</keyword>
<keyword evidence="2 7" id="KW-0813">Transport</keyword>
<dbReference type="Proteomes" id="UP000472276">
    <property type="component" value="Unassembled WGS sequence"/>
</dbReference>
<dbReference type="GO" id="GO:0031720">
    <property type="term" value="F:haptoglobin binding"/>
    <property type="evidence" value="ECO:0007669"/>
    <property type="project" value="TreeGrafter"/>
</dbReference>
<name>A0AAZ1X8T6_OREAU</name>
<keyword evidence="5" id="KW-0479">Metal-binding</keyword>